<feature type="domain" description="Phospholipid/glycerol acyltransferase" evidence="11">
    <location>
        <begin position="83"/>
        <end position="200"/>
    </location>
</feature>
<comment type="pathway">
    <text evidence="1">Lipid metabolism.</text>
</comment>
<keyword evidence="4" id="KW-0443">Lipid metabolism</keyword>
<evidence type="ECO:0000256" key="4">
    <source>
        <dbReference type="ARBA" id="ARBA00023098"/>
    </source>
</evidence>
<evidence type="ECO:0000256" key="5">
    <source>
        <dbReference type="ARBA" id="ARBA00023315"/>
    </source>
</evidence>
<evidence type="ECO:0000256" key="6">
    <source>
        <dbReference type="ARBA" id="ARBA00038095"/>
    </source>
</evidence>
<dbReference type="SMART" id="SM00563">
    <property type="entry name" value="PlsC"/>
    <property type="match status" value="1"/>
</dbReference>
<dbReference type="EMBL" id="CP080544">
    <property type="protein sequence ID" value="QYR53422.1"/>
    <property type="molecule type" value="Genomic_DNA"/>
</dbReference>
<evidence type="ECO:0000256" key="2">
    <source>
        <dbReference type="ARBA" id="ARBA00022516"/>
    </source>
</evidence>
<dbReference type="InterPro" id="IPR045746">
    <property type="entry name" value="ACT14924-like_Acyltransf_dom"/>
</dbReference>
<dbReference type="InterPro" id="IPR002123">
    <property type="entry name" value="Plipid/glycerol_acylTrfase"/>
</dbReference>
<dbReference type="SUPFAM" id="SSF69593">
    <property type="entry name" value="Glycerol-3-phosphate (1)-acyltransferase"/>
    <property type="match status" value="1"/>
</dbReference>
<evidence type="ECO:0000256" key="10">
    <source>
        <dbReference type="ARBA" id="ARBA00047785"/>
    </source>
</evidence>
<evidence type="ECO:0000256" key="9">
    <source>
        <dbReference type="ARBA" id="ARBA00045724"/>
    </source>
</evidence>
<evidence type="ECO:0000256" key="3">
    <source>
        <dbReference type="ARBA" id="ARBA00022679"/>
    </source>
</evidence>
<evidence type="ECO:0000256" key="8">
    <source>
        <dbReference type="ARBA" id="ARBA00039866"/>
    </source>
</evidence>
<sequence length="573" mass="63355">MLKLEPLLASRFPKWFRGRRARVTRTLIRGVEKWSRLDKIDSFVSSQAEVRNFEFVRAGLDFLQAGYTVSEADLAKIPKTGRLVIVANHPSGAVDAFSLLDAVGRVRKDVRIVANDILLNLHNIEKLILPVRVFGGGAGTADLRAIEAALAREECVIVFPAGEVSRLGPRGIRDSVWRAGFVRFARATAAPVLPVHVKARNSLLFYGTSAIYKPAATALLAREMFARRNQRIELRVGDAMHLAADTDRHAVLRSVRKAVYGLSRLPRQPGSVPSGPEPIVAPAEHDSVVRGIAAMELLGRTLDGKEIRVGQLPVGAAVLHEIGRLREVTFRKVGEGTGKRIDLDVFDSWYEHIVLWDQQAGKIAGAYRVARGAEIIGARGLAGLYTASLFDFEEKAVIHIGQGMELGRSFVVPEYWNSRSLDYLWQGIGAYLRKHPHIRYLFGPVSISAALPQAARDQLVAFYSRYFGTETSYARSRRPFKYFAAPPDFDDAVDLETAYKVLKGNLNALGAEVPMLYRQYTDLCESGGTRFLAFGIDPDFNDAIDGLIEVDLTKLLEKKRARYIDSGKDGVAA</sequence>
<evidence type="ECO:0000259" key="11">
    <source>
        <dbReference type="SMART" id="SM00563"/>
    </source>
</evidence>
<comment type="function">
    <text evidence="9">Catalyzes the first step in the biosynthesis of ornithine lipids, which are phosphorus-free membrane lipids. Catalyzes the 3-hydroxyacyl-acyl carrier protein-dependent acylation of ornithine to form lyso-ornithine lipid (LOL).</text>
</comment>
<organism evidence="12 13">
    <name type="scientific">Lysobacter soyae</name>
    <dbReference type="NCBI Taxonomy" id="2764185"/>
    <lineage>
        <taxon>Bacteria</taxon>
        <taxon>Pseudomonadati</taxon>
        <taxon>Pseudomonadota</taxon>
        <taxon>Gammaproteobacteria</taxon>
        <taxon>Lysobacterales</taxon>
        <taxon>Lysobacteraceae</taxon>
        <taxon>Lysobacter</taxon>
    </lineage>
</organism>
<keyword evidence="13" id="KW-1185">Reference proteome</keyword>
<evidence type="ECO:0000256" key="1">
    <source>
        <dbReference type="ARBA" id="ARBA00005189"/>
    </source>
</evidence>
<reference evidence="12 13" key="1">
    <citation type="submission" date="2021-08" db="EMBL/GenBank/DDBJ databases">
        <title>Lysobacter sp. strain CJ11 Genome sequencing and assembly.</title>
        <authorList>
            <person name="Kim I."/>
        </authorList>
    </citation>
    <scope>NUCLEOTIDE SEQUENCE [LARGE SCALE GENOMIC DNA]</scope>
    <source>
        <strain evidence="12 13">CJ11</strain>
    </source>
</reference>
<evidence type="ECO:0000313" key="12">
    <source>
        <dbReference type="EMBL" id="QYR53422.1"/>
    </source>
</evidence>
<accession>A0ABX8WRF8</accession>
<name>A0ABX8WRF8_9GAMM</name>
<comment type="similarity">
    <text evidence="6">Belongs to the acetyltransferase family. OlsB subfamily.</text>
</comment>
<dbReference type="InterPro" id="IPR052351">
    <property type="entry name" value="Ornithine_N-alpha-AT"/>
</dbReference>
<dbReference type="Pfam" id="PF19576">
    <property type="entry name" value="Acyltransf_2"/>
    <property type="match status" value="1"/>
</dbReference>
<keyword evidence="2" id="KW-0444">Lipid biosynthesis</keyword>
<dbReference type="SUPFAM" id="SSF55729">
    <property type="entry name" value="Acyl-CoA N-acyltransferases (Nat)"/>
    <property type="match status" value="1"/>
</dbReference>
<dbReference type="Pfam" id="PF13444">
    <property type="entry name" value="Acetyltransf_5"/>
    <property type="match status" value="1"/>
</dbReference>
<evidence type="ECO:0000256" key="7">
    <source>
        <dbReference type="ARBA" id="ARBA00039058"/>
    </source>
</evidence>
<proteinExistence type="inferred from homology"/>
<keyword evidence="3" id="KW-0808">Transferase</keyword>
<evidence type="ECO:0000313" key="13">
    <source>
        <dbReference type="Proteomes" id="UP000824755"/>
    </source>
</evidence>
<dbReference type="EC" id="2.3.2.30" evidence="7"/>
<dbReference type="PANTHER" id="PTHR37323">
    <property type="entry name" value="GCN5-RELATED N-ACETYLTRANSFERASE"/>
    <property type="match status" value="1"/>
</dbReference>
<dbReference type="GO" id="GO:0016746">
    <property type="term" value="F:acyltransferase activity"/>
    <property type="evidence" value="ECO:0007669"/>
    <property type="project" value="UniProtKB-KW"/>
</dbReference>
<keyword evidence="5 12" id="KW-0012">Acyltransferase</keyword>
<comment type="catalytic activity">
    <reaction evidence="10">
        <text>a (3R)-hydroxyacyl-[ACP] + L-ornithine = a lyso-ornithine lipid + holo-[ACP] + H(+)</text>
        <dbReference type="Rhea" id="RHEA:20633"/>
        <dbReference type="Rhea" id="RHEA-COMP:9685"/>
        <dbReference type="Rhea" id="RHEA-COMP:9945"/>
        <dbReference type="ChEBI" id="CHEBI:15378"/>
        <dbReference type="ChEBI" id="CHEBI:46911"/>
        <dbReference type="ChEBI" id="CHEBI:64479"/>
        <dbReference type="ChEBI" id="CHEBI:78827"/>
        <dbReference type="ChEBI" id="CHEBI:138482"/>
        <dbReference type="EC" id="2.3.2.30"/>
    </reaction>
    <physiologicalReaction direction="left-to-right" evidence="10">
        <dbReference type="Rhea" id="RHEA:20634"/>
    </physiologicalReaction>
</comment>
<dbReference type="Proteomes" id="UP000824755">
    <property type="component" value="Chromosome"/>
</dbReference>
<dbReference type="InterPro" id="IPR016181">
    <property type="entry name" value="Acyl_CoA_acyltransferase"/>
</dbReference>
<dbReference type="RefSeq" id="WP_220380238.1">
    <property type="nucleotide sequence ID" value="NZ_CP080544.1"/>
</dbReference>
<protein>
    <recommendedName>
        <fullName evidence="8">L-ornithine N(alpha)-acyltransferase</fullName>
        <ecNumber evidence="7">2.3.2.30</ecNumber>
    </recommendedName>
</protein>
<gene>
    <name evidence="12" type="ORF">H8L67_02615</name>
</gene>
<dbReference type="PANTHER" id="PTHR37323:SF1">
    <property type="entry name" value="L-ORNITHINE N(ALPHA)-ACYLTRANSFERASE"/>
    <property type="match status" value="1"/>
</dbReference>